<dbReference type="PANTHER" id="PTHR45856:SF24">
    <property type="entry name" value="FUNGAL LIPASE-LIKE DOMAIN-CONTAINING PROTEIN"/>
    <property type="match status" value="1"/>
</dbReference>
<dbReference type="Gene3D" id="3.40.50.1820">
    <property type="entry name" value="alpha/beta hydrolase"/>
    <property type="match status" value="2"/>
</dbReference>
<protein>
    <submittedName>
        <fullName evidence="3">G5320 protein</fullName>
    </submittedName>
</protein>
<dbReference type="InterPro" id="IPR051218">
    <property type="entry name" value="Sec_MonoDiacylglyc_Lipase"/>
</dbReference>
<feature type="domain" description="Fungal lipase-type" evidence="2">
    <location>
        <begin position="104"/>
        <end position="169"/>
    </location>
</feature>
<accession>A0ABP1FV35</accession>
<feature type="region of interest" description="Disordered" evidence="1">
    <location>
        <begin position="291"/>
        <end position="324"/>
    </location>
</feature>
<dbReference type="CDD" id="cd00519">
    <property type="entry name" value="Lipase_3"/>
    <property type="match status" value="1"/>
</dbReference>
<evidence type="ECO:0000313" key="4">
    <source>
        <dbReference type="Proteomes" id="UP001497392"/>
    </source>
</evidence>
<gene>
    <name evidence="3" type="primary">g5320</name>
    <name evidence="3" type="ORF">VP750_LOCUS4550</name>
</gene>
<evidence type="ECO:0000313" key="3">
    <source>
        <dbReference type="EMBL" id="CAL5222891.1"/>
    </source>
</evidence>
<dbReference type="InterPro" id="IPR029058">
    <property type="entry name" value="AB_hydrolase_fold"/>
</dbReference>
<reference evidence="3 4" key="1">
    <citation type="submission" date="2024-06" db="EMBL/GenBank/DDBJ databases">
        <authorList>
            <person name="Kraege A."/>
            <person name="Thomma B."/>
        </authorList>
    </citation>
    <scope>NUCLEOTIDE SEQUENCE [LARGE SCALE GENOMIC DNA]</scope>
</reference>
<comment type="caution">
    <text evidence="3">The sequence shown here is derived from an EMBL/GenBank/DDBJ whole genome shotgun (WGS) entry which is preliminary data.</text>
</comment>
<organism evidence="3 4">
    <name type="scientific">Coccomyxa viridis</name>
    <dbReference type="NCBI Taxonomy" id="1274662"/>
    <lineage>
        <taxon>Eukaryota</taxon>
        <taxon>Viridiplantae</taxon>
        <taxon>Chlorophyta</taxon>
        <taxon>core chlorophytes</taxon>
        <taxon>Trebouxiophyceae</taxon>
        <taxon>Trebouxiophyceae incertae sedis</taxon>
        <taxon>Coccomyxaceae</taxon>
        <taxon>Coccomyxa</taxon>
    </lineage>
</organism>
<evidence type="ECO:0000259" key="2">
    <source>
        <dbReference type="Pfam" id="PF01764"/>
    </source>
</evidence>
<proteinExistence type="predicted"/>
<dbReference type="EMBL" id="CAXHTA020000007">
    <property type="protein sequence ID" value="CAL5222891.1"/>
    <property type="molecule type" value="Genomic_DNA"/>
</dbReference>
<name>A0ABP1FV35_9CHLO</name>
<sequence>MGASMRLSGRPGTWVDIEWQADTHSIFLAFKGPSIAALDKERGPGSFRMVQPPFISDIPSAGLAPPQVEARLLWYFQALLEHSGEIAGLQGAILQTTGGSMPRRVVCTGYCTGGALAGIAAVWAGHNWPDSDVRCITFGAPQMANAEFAEIFLWITGSAYAVVHDGDAVLSSAMFQRRGLVCLGNLIHLSDTHCASAKVPGVDAHGYNHNLQVYKRAVENPSQGNIMRIPMNSRELHGLVSGRHKEELHAGWESSRMRAESEQGFSKESRLLRNISHHVCNMARLKIPDGANGVDVGDGSAEHSGDSAYERPQRGSEESHSSRLFREGRVAPDAQDVRACKGDFRKMFLERRLKGAALASHAVYSDEDYFRSVTGLPFTKWIHCKRTETTCALGWVPSGTLVIAWRGTANFRNVLTDIKFFSRKVDFLPDVFPGAKGHSGFLEQLSSVTDPEAATSEYNLVENIHRLTDGRQPTRVLCCGHSLGAAVAVLSAMWATVNYPDADVRCIGFASPRVGNKAFCKSANYLIGSSIRVEVGHDPIPNVPGRSMGYDEYDYAVILHQGRLLSGRRPVVCRMQLERVLPGRSGLAIWDDPQLRPQQQPTALFQSSGVRCIC</sequence>
<keyword evidence="4" id="KW-1185">Reference proteome</keyword>
<evidence type="ECO:0000256" key="1">
    <source>
        <dbReference type="SAM" id="MobiDB-lite"/>
    </source>
</evidence>
<feature type="domain" description="Fungal lipase-type" evidence="2">
    <location>
        <begin position="402"/>
        <end position="546"/>
    </location>
</feature>
<feature type="compositionally biased region" description="Basic and acidic residues" evidence="1">
    <location>
        <begin position="300"/>
        <end position="324"/>
    </location>
</feature>
<dbReference type="InterPro" id="IPR002921">
    <property type="entry name" value="Fungal_lipase-type"/>
</dbReference>
<dbReference type="Pfam" id="PF01764">
    <property type="entry name" value="Lipase_3"/>
    <property type="match status" value="2"/>
</dbReference>
<dbReference type="PANTHER" id="PTHR45856">
    <property type="entry name" value="ALPHA/BETA-HYDROLASES SUPERFAMILY PROTEIN"/>
    <property type="match status" value="1"/>
</dbReference>
<dbReference type="SUPFAM" id="SSF53474">
    <property type="entry name" value="alpha/beta-Hydrolases"/>
    <property type="match status" value="2"/>
</dbReference>
<dbReference type="Proteomes" id="UP001497392">
    <property type="component" value="Unassembled WGS sequence"/>
</dbReference>